<dbReference type="AlphaFoldDB" id="A0A9D0ZQK7"/>
<accession>A0A9D0ZQK7</accession>
<dbReference type="Pfam" id="PF09587">
    <property type="entry name" value="PGA_cap"/>
    <property type="match status" value="1"/>
</dbReference>
<feature type="domain" description="Capsule synthesis protein CapA" evidence="2">
    <location>
        <begin position="7"/>
        <end position="307"/>
    </location>
</feature>
<reference evidence="3" key="2">
    <citation type="journal article" date="2021" name="PeerJ">
        <title>Extensive microbial diversity within the chicken gut microbiome revealed by metagenomics and culture.</title>
        <authorList>
            <person name="Gilroy R."/>
            <person name="Ravi A."/>
            <person name="Getino M."/>
            <person name="Pursley I."/>
            <person name="Horton D.L."/>
            <person name="Alikhan N.F."/>
            <person name="Baker D."/>
            <person name="Gharbi K."/>
            <person name="Hall N."/>
            <person name="Watson M."/>
            <person name="Adriaenssens E.M."/>
            <person name="Foster-Nyarko E."/>
            <person name="Jarju S."/>
            <person name="Secka A."/>
            <person name="Antonio M."/>
            <person name="Oren A."/>
            <person name="Chaudhuri R.R."/>
            <person name="La Ragione R."/>
            <person name="Hildebrand F."/>
            <person name="Pallen M.J."/>
        </authorList>
    </citation>
    <scope>NUCLEOTIDE SEQUENCE</scope>
    <source>
        <strain evidence="3">ChiSjej6B24-2974</strain>
    </source>
</reference>
<sequence>MDTANIRCCAAGDALLIDRLARGNAQMKEISERIRANDIALVNVEATLHRCEPDVYPSRSSGGDWVFADPAVLDDLKWLGFNLFSAPNNHSLDWLHTGVVRTIEAFQRAGVVYAGIGMDLAEAEAPRYLSTPNGRVAIVALNLSYEDWHPAGEQRRDCQGRPGINYVGHQKTLGVPAGTYAALCKLSEAYPEQVAREGDGRVRIGSLFFEEGGTQIRTEADEGDVARLRRSIERARRQADVVLVSVHSHENRDGDRNLPAAFEEALAHACIDFGASAYIGHGPHVVRGIEIYHGRPIFYSLGNFIYQCELIERSPAEFYRKFAPFGPDACTADVFDYREQNGGILGENDPDYFCSVLAEFAFDGDGNLSALSARPLDLRLTAPRSLKGTPAMAEGSLAGNVLDDLIAKSAAFGTKLVRQGNIAVLQL</sequence>
<protein>
    <submittedName>
        <fullName evidence="3">CapA family protein</fullName>
    </submittedName>
</protein>
<dbReference type="PANTHER" id="PTHR33393:SF11">
    <property type="entry name" value="POLYGLUTAMINE SYNTHESIS ACCESSORY PROTEIN RV0574C-RELATED"/>
    <property type="match status" value="1"/>
</dbReference>
<dbReference type="SMART" id="SM00854">
    <property type="entry name" value="PGA_cap"/>
    <property type="match status" value="1"/>
</dbReference>
<name>A0A9D0ZQK7_9FIRM</name>
<evidence type="ECO:0000313" key="4">
    <source>
        <dbReference type="Proteomes" id="UP000824260"/>
    </source>
</evidence>
<organism evidence="3 4">
    <name type="scientific">Candidatus Pullichristensenella stercorigallinarum</name>
    <dbReference type="NCBI Taxonomy" id="2840909"/>
    <lineage>
        <taxon>Bacteria</taxon>
        <taxon>Bacillati</taxon>
        <taxon>Bacillota</taxon>
        <taxon>Clostridia</taxon>
        <taxon>Candidatus Pullichristensenella</taxon>
    </lineage>
</organism>
<dbReference type="InterPro" id="IPR029052">
    <property type="entry name" value="Metallo-depent_PP-like"/>
</dbReference>
<proteinExistence type="inferred from homology"/>
<dbReference type="PANTHER" id="PTHR33393">
    <property type="entry name" value="POLYGLUTAMINE SYNTHESIS ACCESSORY PROTEIN RV0574C-RELATED"/>
    <property type="match status" value="1"/>
</dbReference>
<dbReference type="SUPFAM" id="SSF56300">
    <property type="entry name" value="Metallo-dependent phosphatases"/>
    <property type="match status" value="1"/>
</dbReference>
<comment type="similarity">
    <text evidence="1">Belongs to the CapA family.</text>
</comment>
<evidence type="ECO:0000313" key="3">
    <source>
        <dbReference type="EMBL" id="HIQ83791.1"/>
    </source>
</evidence>
<dbReference type="Proteomes" id="UP000824260">
    <property type="component" value="Unassembled WGS sequence"/>
</dbReference>
<dbReference type="EMBL" id="DVFZ01000108">
    <property type="protein sequence ID" value="HIQ83791.1"/>
    <property type="molecule type" value="Genomic_DNA"/>
</dbReference>
<gene>
    <name evidence="3" type="ORF">IAA52_11910</name>
</gene>
<dbReference type="CDD" id="cd07381">
    <property type="entry name" value="MPP_CapA"/>
    <property type="match status" value="1"/>
</dbReference>
<evidence type="ECO:0000259" key="2">
    <source>
        <dbReference type="SMART" id="SM00854"/>
    </source>
</evidence>
<dbReference type="InterPro" id="IPR052169">
    <property type="entry name" value="CW_Biosynth-Accessory"/>
</dbReference>
<reference evidence="3" key="1">
    <citation type="submission" date="2020-10" db="EMBL/GenBank/DDBJ databases">
        <authorList>
            <person name="Gilroy R."/>
        </authorList>
    </citation>
    <scope>NUCLEOTIDE SEQUENCE</scope>
    <source>
        <strain evidence="3">ChiSjej6B24-2974</strain>
    </source>
</reference>
<dbReference type="InterPro" id="IPR019079">
    <property type="entry name" value="Capsule_synth_CapA"/>
</dbReference>
<evidence type="ECO:0000256" key="1">
    <source>
        <dbReference type="ARBA" id="ARBA00005662"/>
    </source>
</evidence>
<comment type="caution">
    <text evidence="3">The sequence shown here is derived from an EMBL/GenBank/DDBJ whole genome shotgun (WGS) entry which is preliminary data.</text>
</comment>